<gene>
    <name evidence="3" type="ORF">Taro_050414</name>
</gene>
<feature type="transmembrane region" description="Helical" evidence="2">
    <location>
        <begin position="68"/>
        <end position="93"/>
    </location>
</feature>
<reference evidence="3" key="1">
    <citation type="submission" date="2017-07" db="EMBL/GenBank/DDBJ databases">
        <title>Taro Niue Genome Assembly and Annotation.</title>
        <authorList>
            <person name="Atibalentja N."/>
            <person name="Keating K."/>
            <person name="Fields C.J."/>
        </authorList>
    </citation>
    <scope>NUCLEOTIDE SEQUENCE</scope>
    <source>
        <strain evidence="3">Niue_2</strain>
        <tissue evidence="3">Leaf</tissue>
    </source>
</reference>
<evidence type="ECO:0000256" key="1">
    <source>
        <dbReference type="SAM" id="MobiDB-lite"/>
    </source>
</evidence>
<dbReference type="Proteomes" id="UP000652761">
    <property type="component" value="Unassembled WGS sequence"/>
</dbReference>
<keyword evidence="2" id="KW-1133">Transmembrane helix</keyword>
<feature type="region of interest" description="Disordered" evidence="1">
    <location>
        <begin position="1"/>
        <end position="20"/>
    </location>
</feature>
<keyword evidence="2" id="KW-0472">Membrane</keyword>
<name>A0A843XDS9_COLES</name>
<keyword evidence="4" id="KW-1185">Reference proteome</keyword>
<dbReference type="AlphaFoldDB" id="A0A843XDS9"/>
<proteinExistence type="predicted"/>
<evidence type="ECO:0000313" key="3">
    <source>
        <dbReference type="EMBL" id="MQM17442.1"/>
    </source>
</evidence>
<feature type="compositionally biased region" description="Low complexity" evidence="1">
    <location>
        <begin position="8"/>
        <end position="20"/>
    </location>
</feature>
<accession>A0A843XDS9</accession>
<protein>
    <submittedName>
        <fullName evidence="3">Uncharacterized protein</fullName>
    </submittedName>
</protein>
<keyword evidence="2" id="KW-0812">Transmembrane</keyword>
<comment type="caution">
    <text evidence="3">The sequence shown here is derived from an EMBL/GenBank/DDBJ whole genome shotgun (WGS) entry which is preliminary data.</text>
</comment>
<sequence>MGGGTTFRGPWRGSGRSGRYSGIRAHGSNEICNELITMVVPKKGTSTLLARPCRVAFRWLDFQQGPSVLLLLLGARAASVVAVFARAAVGFVIGLHVRVGMSRRLREPMCGVAFTGAGLWSAKPDEGVLSLLGVPLVVGMLVCRVAPLVERCDTCQWLLSALCWLVANSETRCEHSPPLFFHWLLGVVVLPHSIGAMSHTVATFVAKVPPLVLS</sequence>
<dbReference type="EMBL" id="NMUH01007537">
    <property type="protein sequence ID" value="MQM17442.1"/>
    <property type="molecule type" value="Genomic_DNA"/>
</dbReference>
<evidence type="ECO:0000256" key="2">
    <source>
        <dbReference type="SAM" id="Phobius"/>
    </source>
</evidence>
<evidence type="ECO:0000313" key="4">
    <source>
        <dbReference type="Proteomes" id="UP000652761"/>
    </source>
</evidence>
<organism evidence="3 4">
    <name type="scientific">Colocasia esculenta</name>
    <name type="common">Wild taro</name>
    <name type="synonym">Arum esculentum</name>
    <dbReference type="NCBI Taxonomy" id="4460"/>
    <lineage>
        <taxon>Eukaryota</taxon>
        <taxon>Viridiplantae</taxon>
        <taxon>Streptophyta</taxon>
        <taxon>Embryophyta</taxon>
        <taxon>Tracheophyta</taxon>
        <taxon>Spermatophyta</taxon>
        <taxon>Magnoliopsida</taxon>
        <taxon>Liliopsida</taxon>
        <taxon>Araceae</taxon>
        <taxon>Aroideae</taxon>
        <taxon>Colocasieae</taxon>
        <taxon>Colocasia</taxon>
    </lineage>
</organism>